<dbReference type="AlphaFoldDB" id="A0A182J9A3"/>
<evidence type="ECO:0000313" key="1">
    <source>
        <dbReference type="EnsemblMetazoa" id="AATE013807-PA.1"/>
    </source>
</evidence>
<name>A0A182J9A3_ANOAO</name>
<protein>
    <submittedName>
        <fullName evidence="1">Uncharacterized protein</fullName>
    </submittedName>
</protein>
<dbReference type="EnsemblMetazoa" id="AATE013807-RA">
    <property type="protein sequence ID" value="AATE013807-PA.1"/>
    <property type="gene ID" value="AATE013807"/>
</dbReference>
<proteinExistence type="predicted"/>
<sequence length="237" mass="26466">MPTRHGGYGGFEMNTTFFFVILPHLMFLHMVQACQARLRSMEGACGFASGRCQNRMEPKHREHGGRQTPVAANPKARNTRKTQVTAAVIGSALLQQQNKTKQNKIKPTLLHYTMHSAVASRHNTDTVRVNGGSVAQNRLNSTFHARTRPKMGGTGGVCLRLRAERHRLPLGEIRKRRHTSAARTTVRSNTKSVPRRDRIHSACIDTSSAGLVVSPTFTLKHGRERWSASRQQTRVTL</sequence>
<reference evidence="1" key="1">
    <citation type="submission" date="2022-08" db="UniProtKB">
        <authorList>
            <consortium name="EnsemblMetazoa"/>
        </authorList>
    </citation>
    <scope>IDENTIFICATION</scope>
    <source>
        <strain evidence="1">EBRO</strain>
    </source>
</reference>
<dbReference type="PROSITE" id="PS51257">
    <property type="entry name" value="PROKAR_LIPOPROTEIN"/>
    <property type="match status" value="1"/>
</dbReference>
<dbReference type="VEuPathDB" id="VectorBase:AATE013807"/>
<organism evidence="1">
    <name type="scientific">Anopheles atroparvus</name>
    <name type="common">European mosquito</name>
    <dbReference type="NCBI Taxonomy" id="41427"/>
    <lineage>
        <taxon>Eukaryota</taxon>
        <taxon>Metazoa</taxon>
        <taxon>Ecdysozoa</taxon>
        <taxon>Arthropoda</taxon>
        <taxon>Hexapoda</taxon>
        <taxon>Insecta</taxon>
        <taxon>Pterygota</taxon>
        <taxon>Neoptera</taxon>
        <taxon>Endopterygota</taxon>
        <taxon>Diptera</taxon>
        <taxon>Nematocera</taxon>
        <taxon>Culicoidea</taxon>
        <taxon>Culicidae</taxon>
        <taxon>Anophelinae</taxon>
        <taxon>Anopheles</taxon>
    </lineage>
</organism>
<accession>A0A182J9A3</accession>